<evidence type="ECO:0000256" key="1">
    <source>
        <dbReference type="SAM" id="SignalP"/>
    </source>
</evidence>
<keyword evidence="1" id="KW-0732">Signal</keyword>
<feature type="signal peptide" evidence="1">
    <location>
        <begin position="1"/>
        <end position="22"/>
    </location>
</feature>
<dbReference type="AlphaFoldDB" id="A0A1G8W8A6"/>
<evidence type="ECO:0000313" key="2">
    <source>
        <dbReference type="EMBL" id="SDJ73965.1"/>
    </source>
</evidence>
<dbReference type="Proteomes" id="UP000199382">
    <property type="component" value="Unassembled WGS sequence"/>
</dbReference>
<keyword evidence="3" id="KW-1185">Reference proteome</keyword>
<organism evidence="2 3">
    <name type="scientific">Aliiruegeria lutimaris</name>
    <dbReference type="NCBI Taxonomy" id="571298"/>
    <lineage>
        <taxon>Bacteria</taxon>
        <taxon>Pseudomonadati</taxon>
        <taxon>Pseudomonadota</taxon>
        <taxon>Alphaproteobacteria</taxon>
        <taxon>Rhodobacterales</taxon>
        <taxon>Roseobacteraceae</taxon>
        <taxon>Aliiruegeria</taxon>
    </lineage>
</organism>
<gene>
    <name evidence="2" type="ORF">SAMN04488026_102332</name>
</gene>
<evidence type="ECO:0000313" key="3">
    <source>
        <dbReference type="Proteomes" id="UP000199382"/>
    </source>
</evidence>
<name>A0A1G8W8A6_9RHOB</name>
<protein>
    <submittedName>
        <fullName evidence="2">Uncharacterized protein</fullName>
    </submittedName>
</protein>
<dbReference type="STRING" id="571298.SAMN04488026_102332"/>
<accession>A0A1G8W8A6</accession>
<sequence length="133" mass="14365">MKNVLQAIAIASFILAGAMAQADEVILFKCFFDWKCDPNTKCDHASLDLRIKHNTDTNEAEFLGKHGSPLDTIGVHIGDRSVSFLAYQISGAVDVTTIALMNGEATHSSHRIGGITMKPEQYVGECVALPSSE</sequence>
<dbReference type="OrthoDB" id="7865826at2"/>
<reference evidence="2 3" key="1">
    <citation type="submission" date="2016-10" db="EMBL/GenBank/DDBJ databases">
        <authorList>
            <person name="de Groot N.N."/>
        </authorList>
    </citation>
    <scope>NUCLEOTIDE SEQUENCE [LARGE SCALE GENOMIC DNA]</scope>
    <source>
        <strain evidence="2 3">DSM 25294</strain>
    </source>
</reference>
<dbReference type="EMBL" id="FNEK01000023">
    <property type="protein sequence ID" value="SDJ73965.1"/>
    <property type="molecule type" value="Genomic_DNA"/>
</dbReference>
<feature type="chain" id="PRO_5011472541" evidence="1">
    <location>
        <begin position="23"/>
        <end position="133"/>
    </location>
</feature>
<proteinExistence type="predicted"/>
<dbReference type="RefSeq" id="WP_093156246.1">
    <property type="nucleotide sequence ID" value="NZ_FNEK01000023.1"/>
</dbReference>